<dbReference type="AlphaFoldDB" id="A0A2S8SSC7"/>
<dbReference type="EMBL" id="NIGF01000009">
    <property type="protein sequence ID" value="PQV63695.1"/>
    <property type="molecule type" value="Genomic_DNA"/>
</dbReference>
<gene>
    <name evidence="2" type="ORF">B1R32_10934</name>
</gene>
<keyword evidence="2" id="KW-0808">Transferase</keyword>
<protein>
    <submittedName>
        <fullName evidence="2">Glycosyl transferases group 1</fullName>
    </submittedName>
</protein>
<evidence type="ECO:0000313" key="2">
    <source>
        <dbReference type="EMBL" id="PQV63695.1"/>
    </source>
</evidence>
<sequence length="356" mass="40595">MELFVLSRRTTDLGPARGCVIEFEDVLAATCGARLISPDLHFVPARVPRRLRHEKWTLPPETLASMTRAKNAVGPRILLVSALHPGDLDLLKAIPNWRRHFDIVCAYIFDAVAPEPARATLALLDHVFVPAQDALELFAPYCRKSLSFVPLACDVWKFGSSQPHRFIDLMGYGRQWRPHGDVFEQRWNQIGTERLYHHTVMVSHVISGHEAQRRLFWKMLHRSQLALAYDLLWTGGTRFTYSMVSQRWFESLAAGCVVVGRRPTCNEAQELLGWQDATIELPEDAGAACETIESLWADAPRLEAARQRNYAMMLQHHDWRHRIAQILHQLQVALPPNLSHSLEELHARTTLLDTSL</sequence>
<reference evidence="2 3" key="1">
    <citation type="journal article" date="2018" name="Syst. Appl. Microbiol.">
        <title>Abditibacterium utsteinense sp. nov., the first cultivated member of candidate phylum FBP, isolated from ice-free Antarctic soil samples.</title>
        <authorList>
            <person name="Tahon G."/>
            <person name="Tytgat B."/>
            <person name="Lebbe L."/>
            <person name="Carlier A."/>
            <person name="Willems A."/>
        </authorList>
    </citation>
    <scope>NUCLEOTIDE SEQUENCE [LARGE SCALE GENOMIC DNA]</scope>
    <source>
        <strain evidence="2 3">LMG 29911</strain>
    </source>
</reference>
<dbReference type="Proteomes" id="UP000237684">
    <property type="component" value="Unassembled WGS sequence"/>
</dbReference>
<evidence type="ECO:0000313" key="3">
    <source>
        <dbReference type="Proteomes" id="UP000237684"/>
    </source>
</evidence>
<comment type="caution">
    <text evidence="2">The sequence shown here is derived from an EMBL/GenBank/DDBJ whole genome shotgun (WGS) entry which is preliminary data.</text>
</comment>
<name>A0A2S8SSC7_9BACT</name>
<dbReference type="GO" id="GO:0016740">
    <property type="term" value="F:transferase activity"/>
    <property type="evidence" value="ECO:0007669"/>
    <property type="project" value="UniProtKB-KW"/>
</dbReference>
<keyword evidence="3" id="KW-1185">Reference proteome</keyword>
<dbReference type="InParanoid" id="A0A2S8SSC7"/>
<dbReference type="InterPro" id="IPR055259">
    <property type="entry name" value="YkvP/CgeB_Glyco_trans-like"/>
</dbReference>
<accession>A0A2S8SSC7</accession>
<proteinExistence type="predicted"/>
<evidence type="ECO:0000259" key="1">
    <source>
        <dbReference type="Pfam" id="PF13524"/>
    </source>
</evidence>
<organism evidence="2 3">
    <name type="scientific">Abditibacterium utsteinense</name>
    <dbReference type="NCBI Taxonomy" id="1960156"/>
    <lineage>
        <taxon>Bacteria</taxon>
        <taxon>Pseudomonadati</taxon>
        <taxon>Abditibacteriota</taxon>
        <taxon>Abditibacteriia</taxon>
        <taxon>Abditibacteriales</taxon>
        <taxon>Abditibacteriaceae</taxon>
        <taxon>Abditibacterium</taxon>
    </lineage>
</organism>
<dbReference type="Pfam" id="PF13524">
    <property type="entry name" value="Glyco_trans_1_2"/>
    <property type="match status" value="1"/>
</dbReference>
<feature type="domain" description="Spore protein YkvP/CgeB glycosyl transferase-like" evidence="1">
    <location>
        <begin position="209"/>
        <end position="327"/>
    </location>
</feature>